<dbReference type="InterPro" id="IPR027396">
    <property type="entry name" value="DsrEFH-like"/>
</dbReference>
<evidence type="ECO:0000313" key="1">
    <source>
        <dbReference type="EMBL" id="MET7013854.1"/>
    </source>
</evidence>
<dbReference type="EMBL" id="JBEWZI010000005">
    <property type="protein sequence ID" value="MET7013854.1"/>
    <property type="molecule type" value="Genomic_DNA"/>
</dbReference>
<name>A0ABV2TIW1_9RHOO</name>
<dbReference type="InterPro" id="IPR003787">
    <property type="entry name" value="Sulphur_relay_DsrE/F-like"/>
</dbReference>
<keyword evidence="2" id="KW-1185">Reference proteome</keyword>
<evidence type="ECO:0000313" key="2">
    <source>
        <dbReference type="Proteomes" id="UP001549691"/>
    </source>
</evidence>
<accession>A0ABV2TIW1</accession>
<gene>
    <name evidence="1" type="ORF">ABXR19_06610</name>
</gene>
<proteinExistence type="predicted"/>
<dbReference type="SUPFAM" id="SSF75169">
    <property type="entry name" value="DsrEFH-like"/>
    <property type="match status" value="1"/>
</dbReference>
<dbReference type="Gene3D" id="3.40.1260.10">
    <property type="entry name" value="DsrEFH-like"/>
    <property type="match status" value="1"/>
</dbReference>
<organism evidence="1 2">
    <name type="scientific">Uliginosibacterium flavum</name>
    <dbReference type="NCBI Taxonomy" id="1396831"/>
    <lineage>
        <taxon>Bacteria</taxon>
        <taxon>Pseudomonadati</taxon>
        <taxon>Pseudomonadota</taxon>
        <taxon>Betaproteobacteria</taxon>
        <taxon>Rhodocyclales</taxon>
        <taxon>Zoogloeaceae</taxon>
        <taxon>Uliginosibacterium</taxon>
    </lineage>
</organism>
<comment type="caution">
    <text evidence="1">The sequence shown here is derived from an EMBL/GenBank/DDBJ whole genome shotgun (WGS) entry which is preliminary data.</text>
</comment>
<sequence length="128" mass="13864">MNPDFHAVALVINTDGMGDDKNADNNADNAAGDHSLRHRLLTTYLKTLIELETPPQSILLYAAGVKIATHASACRAELTQLREAGSQIIACRTCLDFYGLMDQVPEAEIGNMLRIIEAQSLAAKVITL</sequence>
<dbReference type="Pfam" id="PF02635">
    <property type="entry name" value="DsrE"/>
    <property type="match status" value="1"/>
</dbReference>
<protein>
    <submittedName>
        <fullName evidence="1">DsrE family protein</fullName>
    </submittedName>
</protein>
<dbReference type="Proteomes" id="UP001549691">
    <property type="component" value="Unassembled WGS sequence"/>
</dbReference>
<dbReference type="RefSeq" id="WP_354600316.1">
    <property type="nucleotide sequence ID" value="NZ_JBEWZI010000005.1"/>
</dbReference>
<reference evidence="1 2" key="1">
    <citation type="submission" date="2024-07" db="EMBL/GenBank/DDBJ databases">
        <title>Uliginosibacterium flavum JJ3220;KACC:17644.</title>
        <authorList>
            <person name="Kim M.K."/>
        </authorList>
    </citation>
    <scope>NUCLEOTIDE SEQUENCE [LARGE SCALE GENOMIC DNA]</scope>
    <source>
        <strain evidence="1 2">KACC:17644</strain>
    </source>
</reference>